<evidence type="ECO:0000313" key="12">
    <source>
        <dbReference type="Proteomes" id="UP000325055"/>
    </source>
</evidence>
<evidence type="ECO:0000256" key="3">
    <source>
        <dbReference type="ARBA" id="ARBA00022630"/>
    </source>
</evidence>
<evidence type="ECO:0000313" key="11">
    <source>
        <dbReference type="EMBL" id="MDT4511357.1"/>
    </source>
</evidence>
<evidence type="ECO:0000256" key="2">
    <source>
        <dbReference type="ARBA" id="ARBA00007118"/>
    </source>
</evidence>
<dbReference type="SUPFAM" id="SSF55469">
    <property type="entry name" value="FMN-dependent nitroreductase-like"/>
    <property type="match status" value="1"/>
</dbReference>
<evidence type="ECO:0000313" key="10">
    <source>
        <dbReference type="EMBL" id="KAA5402291.1"/>
    </source>
</evidence>
<reference evidence="11" key="2">
    <citation type="submission" date="2023-08" db="EMBL/GenBank/DDBJ databases">
        <title>Reintroducing virulent viruses to syntetic microbiomes.</title>
        <authorList>
            <person name="Wilde J."/>
            <person name="Boyes R."/>
            <person name="Robinson A.V."/>
            <person name="Daisley B.A."/>
            <person name="Allen-Vercoe E."/>
        </authorList>
    </citation>
    <scope>NUCLEOTIDE SEQUENCE</scope>
    <source>
        <strain evidence="11">225I_12FAA</strain>
    </source>
</reference>
<dbReference type="InterPro" id="IPR017896">
    <property type="entry name" value="4Fe4S_Fe-S-bd"/>
</dbReference>
<proteinExistence type="inferred from homology"/>
<dbReference type="Gene3D" id="3.30.70.20">
    <property type="match status" value="1"/>
</dbReference>
<evidence type="ECO:0000256" key="5">
    <source>
        <dbReference type="ARBA" id="ARBA00022723"/>
    </source>
</evidence>
<gene>
    <name evidence="10" type="ORF">F2Y86_26260</name>
    <name evidence="11" type="ORF">RO785_10245</name>
</gene>
<dbReference type="GO" id="GO:0016491">
    <property type="term" value="F:oxidoreductase activity"/>
    <property type="evidence" value="ECO:0007669"/>
    <property type="project" value="UniProtKB-KW"/>
</dbReference>
<feature type="domain" description="4Fe-4S ferredoxin-type" evidence="9">
    <location>
        <begin position="34"/>
        <end position="64"/>
    </location>
</feature>
<dbReference type="AlphaFoldDB" id="A0A5M6A1P4"/>
<dbReference type="GO" id="GO:0046872">
    <property type="term" value="F:metal ion binding"/>
    <property type="evidence" value="ECO:0007669"/>
    <property type="project" value="UniProtKB-KW"/>
</dbReference>
<feature type="domain" description="4Fe-4S ferredoxin-type" evidence="9">
    <location>
        <begin position="3"/>
        <end position="33"/>
    </location>
</feature>
<protein>
    <submittedName>
        <fullName evidence="10">4Fe-4S dicluster domain-containing protein</fullName>
    </submittedName>
    <submittedName>
        <fullName evidence="11">Nitroreductase family protein</fullName>
    </submittedName>
</protein>
<comment type="cofactor">
    <cofactor evidence="1">
        <name>FMN</name>
        <dbReference type="ChEBI" id="CHEBI:58210"/>
    </cofactor>
</comment>
<dbReference type="PROSITE" id="PS00198">
    <property type="entry name" value="4FE4S_FER_1"/>
    <property type="match status" value="1"/>
</dbReference>
<keyword evidence="4" id="KW-0288">FMN</keyword>
<dbReference type="EMBL" id="VVYW01000037">
    <property type="protein sequence ID" value="KAA5402291.1"/>
    <property type="molecule type" value="Genomic_DNA"/>
</dbReference>
<evidence type="ECO:0000256" key="1">
    <source>
        <dbReference type="ARBA" id="ARBA00001917"/>
    </source>
</evidence>
<dbReference type="InterPro" id="IPR000415">
    <property type="entry name" value="Nitroreductase-like"/>
</dbReference>
<dbReference type="SUPFAM" id="SSF54862">
    <property type="entry name" value="4Fe-4S ferredoxins"/>
    <property type="match status" value="1"/>
</dbReference>
<dbReference type="PANTHER" id="PTHR43673:SF2">
    <property type="entry name" value="NITROREDUCTASE"/>
    <property type="match status" value="1"/>
</dbReference>
<sequence length="285" mass="31571">MSVSLKIDKSACTQCGKCVKVCPSGVLLKLDRGSVPQVDNIGFCIGCGHCAAVCPNGSIVHSLFPKEKIHAIDRATMPSPEQVMLLCKARRSNRSFTDKPVPFEYLDMILKAAHRAPTGGNLQQVGFTLVTDPVKLRYLVEITMNVFGRMIKKLQNPLLKPLLSKLMPNTYKSLPLFISMQEAMNNGSDPILRGATALILIHTPESDRFGIENSNIAYQNGSLMAESLNVSQVYTGFLNMAARQDKRIMKYLRIKGKIHAGMALGMPKFIYPNYIDKKEINLNIL</sequence>
<dbReference type="PROSITE" id="PS51379">
    <property type="entry name" value="4FE4S_FER_2"/>
    <property type="match status" value="2"/>
</dbReference>
<keyword evidence="7" id="KW-0408">Iron</keyword>
<dbReference type="PANTHER" id="PTHR43673">
    <property type="entry name" value="NAD(P)H NITROREDUCTASE YDGI-RELATED"/>
    <property type="match status" value="1"/>
</dbReference>
<dbReference type="Pfam" id="PF13237">
    <property type="entry name" value="Fer4_10"/>
    <property type="match status" value="1"/>
</dbReference>
<dbReference type="InterPro" id="IPR017900">
    <property type="entry name" value="4Fe4S_Fe_S_CS"/>
</dbReference>
<comment type="similarity">
    <text evidence="2">Belongs to the nitroreductase family.</text>
</comment>
<evidence type="ECO:0000259" key="9">
    <source>
        <dbReference type="PROSITE" id="PS51379"/>
    </source>
</evidence>
<evidence type="ECO:0000256" key="4">
    <source>
        <dbReference type="ARBA" id="ARBA00022643"/>
    </source>
</evidence>
<reference evidence="10 12" key="1">
    <citation type="journal article" date="2019" name="Nat. Med.">
        <title>A library of human gut bacterial isolates paired with longitudinal multiomics data enables mechanistic microbiome research.</title>
        <authorList>
            <person name="Poyet M."/>
            <person name="Groussin M."/>
            <person name="Gibbons S.M."/>
            <person name="Avila-Pacheco J."/>
            <person name="Jiang X."/>
            <person name="Kearney S.M."/>
            <person name="Perrotta A.R."/>
            <person name="Berdy B."/>
            <person name="Zhao S."/>
            <person name="Lieberman T.D."/>
            <person name="Swanson P.K."/>
            <person name="Smith M."/>
            <person name="Roesemann S."/>
            <person name="Alexander J.E."/>
            <person name="Rich S.A."/>
            <person name="Livny J."/>
            <person name="Vlamakis H."/>
            <person name="Clish C."/>
            <person name="Bullock K."/>
            <person name="Deik A."/>
            <person name="Scott J."/>
            <person name="Pierce K.A."/>
            <person name="Xavier R.J."/>
            <person name="Alm E.J."/>
        </authorList>
    </citation>
    <scope>NUCLEOTIDE SEQUENCE [LARGE SCALE GENOMIC DNA]</scope>
    <source>
        <strain evidence="10 12">BIOML-A7</strain>
    </source>
</reference>
<evidence type="ECO:0000256" key="7">
    <source>
        <dbReference type="ARBA" id="ARBA00023004"/>
    </source>
</evidence>
<name>A0A5M6A1P4_9BACE</name>
<comment type="caution">
    <text evidence="10">The sequence shown here is derived from an EMBL/GenBank/DDBJ whole genome shotgun (WGS) entry which is preliminary data.</text>
</comment>
<dbReference type="Proteomes" id="UP000325055">
    <property type="component" value="Unassembled WGS sequence"/>
</dbReference>
<dbReference type="GO" id="GO:0051536">
    <property type="term" value="F:iron-sulfur cluster binding"/>
    <property type="evidence" value="ECO:0007669"/>
    <property type="project" value="UniProtKB-KW"/>
</dbReference>
<accession>A0A5M6A1P4</accession>
<dbReference type="Gene3D" id="3.40.109.10">
    <property type="entry name" value="NADH Oxidase"/>
    <property type="match status" value="1"/>
</dbReference>
<dbReference type="Pfam" id="PF00881">
    <property type="entry name" value="Nitroreductase"/>
    <property type="match status" value="1"/>
</dbReference>
<dbReference type="InterPro" id="IPR029479">
    <property type="entry name" value="Nitroreductase"/>
</dbReference>
<organism evidence="10 12">
    <name type="scientific">Bacteroides cellulosilyticus</name>
    <dbReference type="NCBI Taxonomy" id="246787"/>
    <lineage>
        <taxon>Bacteria</taxon>
        <taxon>Pseudomonadati</taxon>
        <taxon>Bacteroidota</taxon>
        <taxon>Bacteroidia</taxon>
        <taxon>Bacteroidales</taxon>
        <taxon>Bacteroidaceae</taxon>
        <taxon>Bacteroides</taxon>
    </lineage>
</organism>
<keyword evidence="8" id="KW-0411">Iron-sulfur</keyword>
<keyword evidence="6" id="KW-0560">Oxidoreductase</keyword>
<keyword evidence="3" id="KW-0285">Flavoprotein</keyword>
<keyword evidence="5" id="KW-0479">Metal-binding</keyword>
<evidence type="ECO:0000256" key="8">
    <source>
        <dbReference type="ARBA" id="ARBA00023014"/>
    </source>
</evidence>
<dbReference type="Proteomes" id="UP001266995">
    <property type="component" value="Unassembled WGS sequence"/>
</dbReference>
<dbReference type="EMBL" id="JAVSNH010000001">
    <property type="protein sequence ID" value="MDT4511357.1"/>
    <property type="molecule type" value="Genomic_DNA"/>
</dbReference>
<dbReference type="RefSeq" id="WP_007213609.1">
    <property type="nucleotide sequence ID" value="NZ_JAFEKG010000001.1"/>
</dbReference>
<evidence type="ECO:0000256" key="6">
    <source>
        <dbReference type="ARBA" id="ARBA00023002"/>
    </source>
</evidence>